<feature type="region of interest" description="Disordered" evidence="1">
    <location>
        <begin position="50"/>
        <end position="71"/>
    </location>
</feature>
<proteinExistence type="predicted"/>
<evidence type="ECO:0000313" key="2">
    <source>
        <dbReference type="EMBL" id="OJJ72480.1"/>
    </source>
</evidence>
<feature type="compositionally biased region" description="Polar residues" evidence="1">
    <location>
        <begin position="51"/>
        <end position="61"/>
    </location>
</feature>
<name>A0A1L9ULK5_ASPBC</name>
<evidence type="ECO:0000313" key="3">
    <source>
        <dbReference type="Proteomes" id="UP000184499"/>
    </source>
</evidence>
<keyword evidence="3" id="KW-1185">Reference proteome</keyword>
<dbReference type="GeneID" id="93570158"/>
<dbReference type="Proteomes" id="UP000184499">
    <property type="component" value="Unassembled WGS sequence"/>
</dbReference>
<gene>
    <name evidence="2" type="ORF">ASPBRDRAFT_124149</name>
</gene>
<dbReference type="VEuPathDB" id="FungiDB:ASPBRDRAFT_124149"/>
<protein>
    <submittedName>
        <fullName evidence="2">Uncharacterized protein</fullName>
    </submittedName>
</protein>
<reference evidence="3" key="1">
    <citation type="journal article" date="2017" name="Genome Biol.">
        <title>Comparative genomics reveals high biological diversity and specific adaptations in the industrially and medically important fungal genus Aspergillus.</title>
        <authorList>
            <person name="de Vries R.P."/>
            <person name="Riley R."/>
            <person name="Wiebenga A."/>
            <person name="Aguilar-Osorio G."/>
            <person name="Amillis S."/>
            <person name="Uchima C.A."/>
            <person name="Anderluh G."/>
            <person name="Asadollahi M."/>
            <person name="Askin M."/>
            <person name="Barry K."/>
            <person name="Battaglia E."/>
            <person name="Bayram O."/>
            <person name="Benocci T."/>
            <person name="Braus-Stromeyer S.A."/>
            <person name="Caldana C."/>
            <person name="Canovas D."/>
            <person name="Cerqueira G.C."/>
            <person name="Chen F."/>
            <person name="Chen W."/>
            <person name="Choi C."/>
            <person name="Clum A."/>
            <person name="Dos Santos R.A."/>
            <person name="Damasio A.R."/>
            <person name="Diallinas G."/>
            <person name="Emri T."/>
            <person name="Fekete E."/>
            <person name="Flipphi M."/>
            <person name="Freyberg S."/>
            <person name="Gallo A."/>
            <person name="Gournas C."/>
            <person name="Habgood R."/>
            <person name="Hainaut M."/>
            <person name="Harispe M.L."/>
            <person name="Henrissat B."/>
            <person name="Hilden K.S."/>
            <person name="Hope R."/>
            <person name="Hossain A."/>
            <person name="Karabika E."/>
            <person name="Karaffa L."/>
            <person name="Karanyi Z."/>
            <person name="Krasevec N."/>
            <person name="Kuo A."/>
            <person name="Kusch H."/>
            <person name="LaButti K."/>
            <person name="Lagendijk E.L."/>
            <person name="Lapidus A."/>
            <person name="Levasseur A."/>
            <person name="Lindquist E."/>
            <person name="Lipzen A."/>
            <person name="Logrieco A.F."/>
            <person name="MacCabe A."/>
            <person name="Maekelae M.R."/>
            <person name="Malavazi I."/>
            <person name="Melin P."/>
            <person name="Meyer V."/>
            <person name="Mielnichuk N."/>
            <person name="Miskei M."/>
            <person name="Molnar A.P."/>
            <person name="Mule G."/>
            <person name="Ngan C.Y."/>
            <person name="Orejas M."/>
            <person name="Orosz E."/>
            <person name="Ouedraogo J.P."/>
            <person name="Overkamp K.M."/>
            <person name="Park H.-S."/>
            <person name="Perrone G."/>
            <person name="Piumi F."/>
            <person name="Punt P.J."/>
            <person name="Ram A.F."/>
            <person name="Ramon A."/>
            <person name="Rauscher S."/>
            <person name="Record E."/>
            <person name="Riano-Pachon D.M."/>
            <person name="Robert V."/>
            <person name="Roehrig J."/>
            <person name="Ruller R."/>
            <person name="Salamov A."/>
            <person name="Salih N.S."/>
            <person name="Samson R.A."/>
            <person name="Sandor E."/>
            <person name="Sanguinetti M."/>
            <person name="Schuetze T."/>
            <person name="Sepcic K."/>
            <person name="Shelest E."/>
            <person name="Sherlock G."/>
            <person name="Sophianopoulou V."/>
            <person name="Squina F.M."/>
            <person name="Sun H."/>
            <person name="Susca A."/>
            <person name="Todd R.B."/>
            <person name="Tsang A."/>
            <person name="Unkles S.E."/>
            <person name="van de Wiele N."/>
            <person name="van Rossen-Uffink D."/>
            <person name="Oliveira J.V."/>
            <person name="Vesth T.C."/>
            <person name="Visser J."/>
            <person name="Yu J.-H."/>
            <person name="Zhou M."/>
            <person name="Andersen M.R."/>
            <person name="Archer D.B."/>
            <person name="Baker S.E."/>
            <person name="Benoit I."/>
            <person name="Brakhage A.A."/>
            <person name="Braus G.H."/>
            <person name="Fischer R."/>
            <person name="Frisvad J.C."/>
            <person name="Goldman G.H."/>
            <person name="Houbraken J."/>
            <person name="Oakley B."/>
            <person name="Pocsi I."/>
            <person name="Scazzocchio C."/>
            <person name="Seiboth B."/>
            <person name="vanKuyk P.A."/>
            <person name="Wortman J."/>
            <person name="Dyer P.S."/>
            <person name="Grigoriev I.V."/>
        </authorList>
    </citation>
    <scope>NUCLEOTIDE SEQUENCE [LARGE SCALE GENOMIC DNA]</scope>
    <source>
        <strain evidence="3">CBS 101740 / IMI 381727 / IBT 21946</strain>
    </source>
</reference>
<sequence length="71" mass="7893">MAYPHDQRHLGLPPRPAAGTCETMSQFSRPMRDNVRKTVSGWPVLFRSGEKQASNSRNNPSVAEVVDACDH</sequence>
<dbReference type="AlphaFoldDB" id="A0A1L9ULK5"/>
<accession>A0A1L9ULK5</accession>
<evidence type="ECO:0000256" key="1">
    <source>
        <dbReference type="SAM" id="MobiDB-lite"/>
    </source>
</evidence>
<feature type="region of interest" description="Disordered" evidence="1">
    <location>
        <begin position="1"/>
        <end position="21"/>
    </location>
</feature>
<dbReference type="RefSeq" id="XP_067479728.1">
    <property type="nucleotide sequence ID" value="XM_067617670.1"/>
</dbReference>
<organism evidence="2 3">
    <name type="scientific">Aspergillus brasiliensis (strain CBS 101740 / IMI 381727 / IBT 21946)</name>
    <dbReference type="NCBI Taxonomy" id="767769"/>
    <lineage>
        <taxon>Eukaryota</taxon>
        <taxon>Fungi</taxon>
        <taxon>Dikarya</taxon>
        <taxon>Ascomycota</taxon>
        <taxon>Pezizomycotina</taxon>
        <taxon>Eurotiomycetes</taxon>
        <taxon>Eurotiomycetidae</taxon>
        <taxon>Eurotiales</taxon>
        <taxon>Aspergillaceae</taxon>
        <taxon>Aspergillus</taxon>
        <taxon>Aspergillus subgen. Circumdati</taxon>
    </lineage>
</organism>
<dbReference type="EMBL" id="KV878683">
    <property type="protein sequence ID" value="OJJ72480.1"/>
    <property type="molecule type" value="Genomic_DNA"/>
</dbReference>